<organism evidence="3 4">
    <name type="scientific">Jatropha curcas</name>
    <name type="common">Barbados nut</name>
    <dbReference type="NCBI Taxonomy" id="180498"/>
    <lineage>
        <taxon>Eukaryota</taxon>
        <taxon>Viridiplantae</taxon>
        <taxon>Streptophyta</taxon>
        <taxon>Embryophyta</taxon>
        <taxon>Tracheophyta</taxon>
        <taxon>Spermatophyta</taxon>
        <taxon>Magnoliopsida</taxon>
        <taxon>eudicotyledons</taxon>
        <taxon>Gunneridae</taxon>
        <taxon>Pentapetalae</taxon>
        <taxon>rosids</taxon>
        <taxon>fabids</taxon>
        <taxon>Malpighiales</taxon>
        <taxon>Euphorbiaceae</taxon>
        <taxon>Crotonoideae</taxon>
        <taxon>Jatropheae</taxon>
        <taxon>Jatropha</taxon>
    </lineage>
</organism>
<dbReference type="EMBL" id="KK914677">
    <property type="protein sequence ID" value="KDP30473.1"/>
    <property type="molecule type" value="Genomic_DNA"/>
</dbReference>
<dbReference type="AlphaFoldDB" id="A0A067K603"/>
<keyword evidence="2" id="KW-0732">Signal</keyword>
<dbReference type="PANTHER" id="PTHR36619">
    <property type="entry name" value="OS04G0208900 PROTEIN"/>
    <property type="match status" value="1"/>
</dbReference>
<sequence length="104" mass="11348">MPSTLVLFIALFYSLLLLSPLPTIIGANSLVKVAVAARPLESKPSKNSVIFKPKSSHRKKGFGGRDMENCMPKGFHRTSAPSRYINYNTLGSTICETSKHVDAP</sequence>
<protein>
    <submittedName>
        <fullName evidence="3">Uncharacterized protein</fullName>
    </submittedName>
</protein>
<proteinExistence type="predicted"/>
<feature type="signal peptide" evidence="2">
    <location>
        <begin position="1"/>
        <end position="26"/>
    </location>
</feature>
<keyword evidence="4" id="KW-1185">Reference proteome</keyword>
<evidence type="ECO:0000256" key="1">
    <source>
        <dbReference type="SAM" id="MobiDB-lite"/>
    </source>
</evidence>
<gene>
    <name evidence="3" type="ORF">JCGZ_16152</name>
</gene>
<reference evidence="3 4" key="1">
    <citation type="journal article" date="2014" name="PLoS ONE">
        <title>Global Analysis of Gene Expression Profiles in Physic Nut (Jatropha curcas L.) Seedlings Exposed to Salt Stress.</title>
        <authorList>
            <person name="Zhang L."/>
            <person name="Zhang C."/>
            <person name="Wu P."/>
            <person name="Chen Y."/>
            <person name="Li M."/>
            <person name="Jiang H."/>
            <person name="Wu G."/>
        </authorList>
    </citation>
    <scope>NUCLEOTIDE SEQUENCE [LARGE SCALE GENOMIC DNA]</scope>
    <source>
        <strain evidence="4">cv. GZQX0401</strain>
        <tissue evidence="3">Young leaves</tissue>
    </source>
</reference>
<feature type="region of interest" description="Disordered" evidence="1">
    <location>
        <begin position="45"/>
        <end position="68"/>
    </location>
</feature>
<accession>A0A067K603</accession>
<evidence type="ECO:0000313" key="4">
    <source>
        <dbReference type="Proteomes" id="UP000027138"/>
    </source>
</evidence>
<name>A0A067K603_JATCU</name>
<evidence type="ECO:0000256" key="2">
    <source>
        <dbReference type="SAM" id="SignalP"/>
    </source>
</evidence>
<dbReference type="OrthoDB" id="1052227at2759"/>
<dbReference type="PANTHER" id="PTHR36619:SF3">
    <property type="entry name" value="TRANSMEMBRANE PROTEIN"/>
    <property type="match status" value="1"/>
</dbReference>
<feature type="chain" id="PRO_5001639242" evidence="2">
    <location>
        <begin position="27"/>
        <end position="104"/>
    </location>
</feature>
<dbReference type="Proteomes" id="UP000027138">
    <property type="component" value="Unassembled WGS sequence"/>
</dbReference>
<evidence type="ECO:0000313" key="3">
    <source>
        <dbReference type="EMBL" id="KDP30473.1"/>
    </source>
</evidence>